<evidence type="ECO:0000313" key="5">
    <source>
        <dbReference type="EMBL" id="KAH6892371.1"/>
    </source>
</evidence>
<dbReference type="InterPro" id="IPR001138">
    <property type="entry name" value="Zn2Cys6_DnaBD"/>
</dbReference>
<dbReference type="SMART" id="SM00066">
    <property type="entry name" value="GAL4"/>
    <property type="match status" value="1"/>
</dbReference>
<feature type="region of interest" description="Disordered" evidence="3">
    <location>
        <begin position="74"/>
        <end position="93"/>
    </location>
</feature>
<dbReference type="InterPro" id="IPR036864">
    <property type="entry name" value="Zn2-C6_fun-type_DNA-bd_sf"/>
</dbReference>
<evidence type="ECO:0000256" key="2">
    <source>
        <dbReference type="ARBA" id="ARBA00023242"/>
    </source>
</evidence>
<accession>A0A9P8W872</accession>
<dbReference type="SUPFAM" id="SSF57701">
    <property type="entry name" value="Zn2/Cys6 DNA-binding domain"/>
    <property type="match status" value="1"/>
</dbReference>
<reference evidence="5 6" key="1">
    <citation type="journal article" date="2021" name="Nat. Commun.">
        <title>Genetic determinants of endophytism in the Arabidopsis root mycobiome.</title>
        <authorList>
            <person name="Mesny F."/>
            <person name="Miyauchi S."/>
            <person name="Thiergart T."/>
            <person name="Pickel B."/>
            <person name="Atanasova L."/>
            <person name="Karlsson M."/>
            <person name="Huettel B."/>
            <person name="Barry K.W."/>
            <person name="Haridas S."/>
            <person name="Chen C."/>
            <person name="Bauer D."/>
            <person name="Andreopoulos W."/>
            <person name="Pangilinan J."/>
            <person name="LaButti K."/>
            <person name="Riley R."/>
            <person name="Lipzen A."/>
            <person name="Clum A."/>
            <person name="Drula E."/>
            <person name="Henrissat B."/>
            <person name="Kohler A."/>
            <person name="Grigoriev I.V."/>
            <person name="Martin F.M."/>
            <person name="Hacquard S."/>
        </authorList>
    </citation>
    <scope>NUCLEOTIDE SEQUENCE [LARGE SCALE GENOMIC DNA]</scope>
    <source>
        <strain evidence="5 6">MPI-CAGE-CH-0241</strain>
    </source>
</reference>
<dbReference type="CDD" id="cd00067">
    <property type="entry name" value="GAL4"/>
    <property type="match status" value="1"/>
</dbReference>
<dbReference type="EMBL" id="JAGPYM010000007">
    <property type="protein sequence ID" value="KAH6892371.1"/>
    <property type="molecule type" value="Genomic_DNA"/>
</dbReference>
<keyword evidence="6" id="KW-1185">Reference proteome</keyword>
<dbReference type="Proteomes" id="UP000777438">
    <property type="component" value="Unassembled WGS sequence"/>
</dbReference>
<dbReference type="GO" id="GO:0005634">
    <property type="term" value="C:nucleus"/>
    <property type="evidence" value="ECO:0007669"/>
    <property type="project" value="UniProtKB-SubCell"/>
</dbReference>
<sequence>MGRQSRLLSCHFCRVRKLRCNREFPCSNCTSRGVACSAVNRPVAKKPSQGTTNSELLDRLEKVEALLAARIDDRDQPATASASATASEPSSPLAPVVLTPASHCQENLPPKLQNLIKDMAFIDRSCFSMRMHDWAPEDTLIVRTCPIHLVMQRSSSSCQNHFSSASEWMKSTKYIWVPNRPEAEVLVHTYLATMRHINNIAHGPSLTKMVAEIYDNLERGSTQVPVGSIIFLLAIFATVTQLWTTEDDETGLFSDFREANAQAALWIKLSFDAIEGCRRKADVSLECVQGLIILSVSLLNLEGFSSRACSTLYRATAISRELGLHRLDHAQNSSNHPEAPVWTGVQAEVGRRVWWHLTATDWVLACCSGPQRGTYSVNPLHMAVTKPLNLNDDDLTEERAVALPYDTPTSMSYSLQRLRFAEEIRGLVDRAPLIGLAPYAIGYEHIMDADAAIERFLQTTPPFFLLRADSHDRPLPRDIDTSQSIQLQRYTLTLFVYGQRCRLHLPYFVRGSVDPEYSHSRQVALRSARIIIDAENKVRRENCKLGLSRFKMGAATYSYFMAVTILILDLCQLSDENEKAAKLQELEGPWSILEEAQTLSRLITGGVEMLKQVMQKHGIWFSTAGVSPYSMPASGSPNDLTPGRTFGTNIEQSMGPRPSIPHCSGLQCKNMISGTDINGVDWDNLLWVLEAPFL</sequence>
<organism evidence="5 6">
    <name type="scientific">Thelonectria olida</name>
    <dbReference type="NCBI Taxonomy" id="1576542"/>
    <lineage>
        <taxon>Eukaryota</taxon>
        <taxon>Fungi</taxon>
        <taxon>Dikarya</taxon>
        <taxon>Ascomycota</taxon>
        <taxon>Pezizomycotina</taxon>
        <taxon>Sordariomycetes</taxon>
        <taxon>Hypocreomycetidae</taxon>
        <taxon>Hypocreales</taxon>
        <taxon>Nectriaceae</taxon>
        <taxon>Thelonectria</taxon>
    </lineage>
</organism>
<dbReference type="AlphaFoldDB" id="A0A9P8W872"/>
<dbReference type="Pfam" id="PF00172">
    <property type="entry name" value="Zn_clus"/>
    <property type="match status" value="1"/>
</dbReference>
<evidence type="ECO:0000313" key="6">
    <source>
        <dbReference type="Proteomes" id="UP000777438"/>
    </source>
</evidence>
<dbReference type="CDD" id="cd12148">
    <property type="entry name" value="fungal_TF_MHR"/>
    <property type="match status" value="1"/>
</dbReference>
<comment type="subcellular location">
    <subcellularLocation>
        <location evidence="1">Nucleus</location>
    </subcellularLocation>
</comment>
<dbReference type="PROSITE" id="PS50048">
    <property type="entry name" value="ZN2_CY6_FUNGAL_2"/>
    <property type="match status" value="1"/>
</dbReference>
<dbReference type="OrthoDB" id="3014581at2759"/>
<name>A0A9P8W872_9HYPO</name>
<feature type="domain" description="Zn(2)-C6 fungal-type" evidence="4">
    <location>
        <begin position="9"/>
        <end position="38"/>
    </location>
</feature>
<evidence type="ECO:0000256" key="3">
    <source>
        <dbReference type="SAM" id="MobiDB-lite"/>
    </source>
</evidence>
<dbReference type="GO" id="GO:0000981">
    <property type="term" value="F:DNA-binding transcription factor activity, RNA polymerase II-specific"/>
    <property type="evidence" value="ECO:0007669"/>
    <property type="project" value="InterPro"/>
</dbReference>
<keyword evidence="2" id="KW-0539">Nucleus</keyword>
<evidence type="ECO:0000259" key="4">
    <source>
        <dbReference type="PROSITE" id="PS50048"/>
    </source>
</evidence>
<dbReference type="PANTHER" id="PTHR31001">
    <property type="entry name" value="UNCHARACTERIZED TRANSCRIPTIONAL REGULATORY PROTEIN"/>
    <property type="match status" value="1"/>
</dbReference>
<dbReference type="PANTHER" id="PTHR31001:SF90">
    <property type="entry name" value="CENTROMERE DNA-BINDING PROTEIN COMPLEX CBF3 SUBUNIT B"/>
    <property type="match status" value="1"/>
</dbReference>
<dbReference type="GO" id="GO:0008270">
    <property type="term" value="F:zinc ion binding"/>
    <property type="evidence" value="ECO:0007669"/>
    <property type="project" value="InterPro"/>
</dbReference>
<evidence type="ECO:0000256" key="1">
    <source>
        <dbReference type="ARBA" id="ARBA00004123"/>
    </source>
</evidence>
<comment type="caution">
    <text evidence="5">The sequence shown here is derived from an EMBL/GenBank/DDBJ whole genome shotgun (WGS) entry which is preliminary data.</text>
</comment>
<proteinExistence type="predicted"/>
<feature type="compositionally biased region" description="Low complexity" evidence="3">
    <location>
        <begin position="77"/>
        <end position="93"/>
    </location>
</feature>
<dbReference type="InterPro" id="IPR050613">
    <property type="entry name" value="Sec_Metabolite_Reg"/>
</dbReference>
<protein>
    <recommendedName>
        <fullName evidence="4">Zn(2)-C6 fungal-type domain-containing protein</fullName>
    </recommendedName>
</protein>
<dbReference type="Gene3D" id="4.10.240.10">
    <property type="entry name" value="Zn(2)-C6 fungal-type DNA-binding domain"/>
    <property type="match status" value="1"/>
</dbReference>
<gene>
    <name evidence="5" type="ORF">B0T10DRAFT_293979</name>
</gene>
<dbReference type="PROSITE" id="PS00463">
    <property type="entry name" value="ZN2_CY6_FUNGAL_1"/>
    <property type="match status" value="1"/>
</dbReference>